<sequence>MKFRTLELNNFRQFYGKQEISFSTDVNKNVTLIHAENGTGKTAFLNAILWCFFDITTDNFSEPKSLLNKIAKSSGEHSYRVTIEFEDEDLAVYSATRSTSSLGTNVFKVFKLDGDSYSEIPNPDSFINSVIPKDISKYFFFQGEGIGKVAGDKGGAVVKHAVKEILGFTIAEKAREDLVKIKKEYQNALANADNTGEISQLQKEITRLEDSITLKERHREEAENAIELYEGKLRNIDTILENSDSNVVRTLHDQRSRIESRKRREENLWSDAKRKRITLISEFATTVFGFELAGQAMDFIDEAEYKGTIPSPYNEQLINDIISAKECICGANLNAGSSAFNKIQSMLRKAGDPKLESRVSKARSQLTQMRNDAKKAKREFEENLKQLNDSEEQIAKLTKELDDLSVKLKGTSSLEDIRRVENERSALKQKSAEANRALGSAESSLKREEVELVKHKLDMSKMTSRSGDVIRFGNLVKASEAIDSVLKKTLDSTWSDVGLRIIEKVNAQLTRFVRQDYTAKLNPNTFEIKLIDREGRLVPTSDGQSLLLSLTFISALIDYSRDRRNASGQILTPGAVAPFIIDAPFGVLDNKYKGHVASAIPESVGQVVLLLSSSHWEGAVEEGIRDRVGREYNMVLEESSDLNNKMQDSINILGQSYETVRYGCPIDRTIIEEVGSYA</sequence>
<dbReference type="Gene3D" id="1.10.287.1490">
    <property type="match status" value="1"/>
</dbReference>
<proteinExistence type="predicted"/>
<name>A0ABY6N3W5_9ALTE</name>
<dbReference type="Proteomes" id="UP001163739">
    <property type="component" value="Chromosome"/>
</dbReference>
<dbReference type="EMBL" id="CP100390">
    <property type="protein sequence ID" value="UZE96821.1"/>
    <property type="molecule type" value="Genomic_DNA"/>
</dbReference>
<dbReference type="Pfam" id="PF13476">
    <property type="entry name" value="AAA_23"/>
    <property type="match status" value="1"/>
</dbReference>
<feature type="coiled-coil region" evidence="1">
    <location>
        <begin position="359"/>
        <end position="437"/>
    </location>
</feature>
<evidence type="ECO:0000313" key="4">
    <source>
        <dbReference type="Proteomes" id="UP001163739"/>
    </source>
</evidence>
<dbReference type="PANTHER" id="PTHR32114:SF2">
    <property type="entry name" value="ABC TRANSPORTER ABCH.3"/>
    <property type="match status" value="1"/>
</dbReference>
<evidence type="ECO:0000259" key="2">
    <source>
        <dbReference type="Pfam" id="PF13476"/>
    </source>
</evidence>
<protein>
    <submittedName>
        <fullName evidence="3">AAA family ATPase</fullName>
    </submittedName>
</protein>
<gene>
    <name evidence="3" type="ORF">NKI27_03450</name>
</gene>
<dbReference type="InterPro" id="IPR027417">
    <property type="entry name" value="P-loop_NTPase"/>
</dbReference>
<evidence type="ECO:0000256" key="1">
    <source>
        <dbReference type="SAM" id="Coils"/>
    </source>
</evidence>
<evidence type="ECO:0000313" key="3">
    <source>
        <dbReference type="EMBL" id="UZE96821.1"/>
    </source>
</evidence>
<dbReference type="RefSeq" id="WP_265048306.1">
    <property type="nucleotide sequence ID" value="NZ_CP100390.1"/>
</dbReference>
<accession>A0ABY6N3W5</accession>
<dbReference type="Gene3D" id="3.40.50.300">
    <property type="entry name" value="P-loop containing nucleotide triphosphate hydrolases"/>
    <property type="match status" value="1"/>
</dbReference>
<dbReference type="SUPFAM" id="SSF52540">
    <property type="entry name" value="P-loop containing nucleoside triphosphate hydrolases"/>
    <property type="match status" value="1"/>
</dbReference>
<organism evidence="3 4">
    <name type="scientific">Alkalimarinus alittae</name>
    <dbReference type="NCBI Taxonomy" id="2961619"/>
    <lineage>
        <taxon>Bacteria</taxon>
        <taxon>Pseudomonadati</taxon>
        <taxon>Pseudomonadota</taxon>
        <taxon>Gammaproteobacteria</taxon>
        <taxon>Alteromonadales</taxon>
        <taxon>Alteromonadaceae</taxon>
        <taxon>Alkalimarinus</taxon>
    </lineage>
</organism>
<reference evidence="3" key="1">
    <citation type="submission" date="2022-06" db="EMBL/GenBank/DDBJ databases">
        <title>Alkalimarinus sp. nov., isolated from gut of a Alitta virens.</title>
        <authorList>
            <person name="Yang A.I."/>
            <person name="Shin N.-R."/>
        </authorList>
    </citation>
    <scope>NUCLEOTIDE SEQUENCE</scope>
    <source>
        <strain evidence="3">A2M4</strain>
    </source>
</reference>
<keyword evidence="4" id="KW-1185">Reference proteome</keyword>
<dbReference type="PANTHER" id="PTHR32114">
    <property type="entry name" value="ABC TRANSPORTER ABCH.3"/>
    <property type="match status" value="1"/>
</dbReference>
<keyword evidence="1" id="KW-0175">Coiled coil</keyword>
<feature type="coiled-coil region" evidence="1">
    <location>
        <begin position="171"/>
        <end position="239"/>
    </location>
</feature>
<feature type="domain" description="Rad50/SbcC-type AAA" evidence="2">
    <location>
        <begin position="6"/>
        <end position="212"/>
    </location>
</feature>
<dbReference type="InterPro" id="IPR038729">
    <property type="entry name" value="Rad50/SbcC_AAA"/>
</dbReference>